<feature type="transmembrane region" description="Helical" evidence="1">
    <location>
        <begin position="40"/>
        <end position="59"/>
    </location>
</feature>
<evidence type="ECO:0000313" key="3">
    <source>
        <dbReference type="Proteomes" id="UP000305906"/>
    </source>
</evidence>
<dbReference type="AlphaFoldDB" id="A0A5R9FTE3"/>
<feature type="transmembrane region" description="Helical" evidence="1">
    <location>
        <begin position="111"/>
        <end position="130"/>
    </location>
</feature>
<gene>
    <name evidence="2" type="ORF">FE633_23465</name>
</gene>
<comment type="caution">
    <text evidence="2">The sequence shown here is derived from an EMBL/GenBank/DDBJ whole genome shotgun (WGS) entry which is preliminary data.</text>
</comment>
<feature type="transmembrane region" description="Helical" evidence="1">
    <location>
        <begin position="136"/>
        <end position="158"/>
    </location>
</feature>
<dbReference type="RefSeq" id="WP_138047146.1">
    <property type="nucleotide sequence ID" value="NZ_VBZC01000026.1"/>
</dbReference>
<keyword evidence="1" id="KW-0472">Membrane</keyword>
<keyword evidence="3" id="KW-1185">Reference proteome</keyword>
<feature type="transmembrane region" description="Helical" evidence="1">
    <location>
        <begin position="71"/>
        <end position="90"/>
    </location>
</feature>
<sequence>METDGHSLRPTPQQARAALADTEQVRAAAAALSATPWPRWFATTLALFIAAIPPVYGGILANPQWLLPSSVWGVIMLVMTAGYLALYGVAAANWRKRTGVALRLDVLPKRAIVPLAIGLPALLLGAPHAFRATGEPLWLFAASAAGAAVSIAFHVTFVRLHRKAS</sequence>
<name>A0A5R9FTE3_9ACTN</name>
<keyword evidence="1" id="KW-0812">Transmembrane</keyword>
<dbReference type="Proteomes" id="UP000305906">
    <property type="component" value="Unassembled WGS sequence"/>
</dbReference>
<evidence type="ECO:0000256" key="1">
    <source>
        <dbReference type="SAM" id="Phobius"/>
    </source>
</evidence>
<evidence type="ECO:0000313" key="2">
    <source>
        <dbReference type="EMBL" id="TLS43764.1"/>
    </source>
</evidence>
<accession>A0A5R9FTE3</accession>
<protein>
    <submittedName>
        <fullName evidence="2">Uncharacterized protein</fullName>
    </submittedName>
</protein>
<keyword evidence="1" id="KW-1133">Transmembrane helix</keyword>
<proteinExistence type="predicted"/>
<organism evidence="2 3">
    <name type="scientific">Streptomyces montanus</name>
    <dbReference type="NCBI Taxonomy" id="2580423"/>
    <lineage>
        <taxon>Bacteria</taxon>
        <taxon>Bacillati</taxon>
        <taxon>Actinomycetota</taxon>
        <taxon>Actinomycetes</taxon>
        <taxon>Kitasatosporales</taxon>
        <taxon>Streptomycetaceae</taxon>
        <taxon>Streptomyces</taxon>
    </lineage>
</organism>
<reference evidence="2 3" key="1">
    <citation type="submission" date="2019-05" db="EMBL/GenBank/DDBJ databases">
        <title>Streptomyces sp. NEAU-C151, a novel actinomycete isolated from soil.</title>
        <authorList>
            <person name="Han L."/>
            <person name="Jiang H."/>
        </authorList>
    </citation>
    <scope>NUCLEOTIDE SEQUENCE [LARGE SCALE GENOMIC DNA]</scope>
    <source>
        <strain evidence="2 3">NEAU-C151</strain>
    </source>
</reference>
<dbReference type="EMBL" id="VBZC01000026">
    <property type="protein sequence ID" value="TLS43764.1"/>
    <property type="molecule type" value="Genomic_DNA"/>
</dbReference>